<reference evidence="1" key="1">
    <citation type="journal article" date="2023" name="IScience">
        <title>Live-bearing cockroach genome reveals convergent evolutionary mechanisms linked to viviparity in insects and beyond.</title>
        <authorList>
            <person name="Fouks B."/>
            <person name="Harrison M.C."/>
            <person name="Mikhailova A.A."/>
            <person name="Marchal E."/>
            <person name="English S."/>
            <person name="Carruthers M."/>
            <person name="Jennings E.C."/>
            <person name="Chiamaka E.L."/>
            <person name="Frigard R.A."/>
            <person name="Pippel M."/>
            <person name="Attardo G.M."/>
            <person name="Benoit J.B."/>
            <person name="Bornberg-Bauer E."/>
            <person name="Tobe S.S."/>
        </authorList>
    </citation>
    <scope>NUCLEOTIDE SEQUENCE</scope>
    <source>
        <strain evidence="1">Stay&amp;Tobe</strain>
    </source>
</reference>
<proteinExistence type="predicted"/>
<accession>A0AAD7ZBJ7</accession>
<dbReference type="Proteomes" id="UP001233999">
    <property type="component" value="Unassembled WGS sequence"/>
</dbReference>
<dbReference type="AlphaFoldDB" id="A0AAD7ZBJ7"/>
<feature type="non-terminal residue" evidence="1">
    <location>
        <position position="1"/>
    </location>
</feature>
<name>A0AAD7ZBJ7_DIPPU</name>
<keyword evidence="2" id="KW-1185">Reference proteome</keyword>
<sequence length="89" mass="10547">MQKWRKIARNRWNDSQQCLVLANVKRKHKNSSDTITTSSILVGSRSIRERNGRQYIDGSSNRYGEIQQETKIYNQFRNRKKKESTDGRT</sequence>
<evidence type="ECO:0000313" key="1">
    <source>
        <dbReference type="EMBL" id="KAJ9577291.1"/>
    </source>
</evidence>
<protein>
    <submittedName>
        <fullName evidence="1">Uncharacterized protein</fullName>
    </submittedName>
</protein>
<gene>
    <name evidence="1" type="ORF">L9F63_006130</name>
</gene>
<organism evidence="1 2">
    <name type="scientific">Diploptera punctata</name>
    <name type="common">Pacific beetle cockroach</name>
    <dbReference type="NCBI Taxonomy" id="6984"/>
    <lineage>
        <taxon>Eukaryota</taxon>
        <taxon>Metazoa</taxon>
        <taxon>Ecdysozoa</taxon>
        <taxon>Arthropoda</taxon>
        <taxon>Hexapoda</taxon>
        <taxon>Insecta</taxon>
        <taxon>Pterygota</taxon>
        <taxon>Neoptera</taxon>
        <taxon>Polyneoptera</taxon>
        <taxon>Dictyoptera</taxon>
        <taxon>Blattodea</taxon>
        <taxon>Blaberoidea</taxon>
        <taxon>Blaberidae</taxon>
        <taxon>Diplopterinae</taxon>
        <taxon>Diploptera</taxon>
    </lineage>
</organism>
<dbReference type="EMBL" id="JASPKZ010009367">
    <property type="protein sequence ID" value="KAJ9577291.1"/>
    <property type="molecule type" value="Genomic_DNA"/>
</dbReference>
<comment type="caution">
    <text evidence="1">The sequence shown here is derived from an EMBL/GenBank/DDBJ whole genome shotgun (WGS) entry which is preliminary data.</text>
</comment>
<evidence type="ECO:0000313" key="2">
    <source>
        <dbReference type="Proteomes" id="UP001233999"/>
    </source>
</evidence>
<reference evidence="1" key="2">
    <citation type="submission" date="2023-05" db="EMBL/GenBank/DDBJ databases">
        <authorList>
            <person name="Fouks B."/>
        </authorList>
    </citation>
    <scope>NUCLEOTIDE SEQUENCE</scope>
    <source>
        <strain evidence="1">Stay&amp;Tobe</strain>
        <tissue evidence="1">Testes</tissue>
    </source>
</reference>